<dbReference type="GO" id="GO:0005524">
    <property type="term" value="F:ATP binding"/>
    <property type="evidence" value="ECO:0007669"/>
    <property type="project" value="InterPro"/>
</dbReference>
<dbReference type="PROSITE" id="PS50160">
    <property type="entry name" value="DNA_LIGASE_A3"/>
    <property type="match status" value="1"/>
</dbReference>
<dbReference type="PANTHER" id="PTHR45674:SF4">
    <property type="entry name" value="DNA LIGASE 1"/>
    <property type="match status" value="1"/>
</dbReference>
<dbReference type="PROSITE" id="PS51257">
    <property type="entry name" value="PROKAR_LIPOPROTEIN"/>
    <property type="match status" value="1"/>
</dbReference>
<dbReference type="Gene3D" id="2.40.50.140">
    <property type="entry name" value="Nucleic acid-binding proteins"/>
    <property type="match status" value="1"/>
</dbReference>
<dbReference type="SUPFAM" id="SSF56091">
    <property type="entry name" value="DNA ligase/mRNA capping enzyme, catalytic domain"/>
    <property type="match status" value="1"/>
</dbReference>
<dbReference type="KEGG" id="ngr:NAEGRDRAFT_66871"/>
<comment type="similarity">
    <text evidence="1 5">Belongs to the ATP-dependent DNA ligase family.</text>
</comment>
<dbReference type="PROSITE" id="PS00333">
    <property type="entry name" value="DNA_LIGASE_A2"/>
    <property type="match status" value="1"/>
</dbReference>
<dbReference type="InterPro" id="IPR012340">
    <property type="entry name" value="NA-bd_OB-fold"/>
</dbReference>
<dbReference type="InterPro" id="IPR016059">
    <property type="entry name" value="DNA_ligase_ATP-dep_CS"/>
</dbReference>
<name>D2VD13_NAEGR</name>
<evidence type="ECO:0000313" key="8">
    <source>
        <dbReference type="Proteomes" id="UP000006671"/>
    </source>
</evidence>
<dbReference type="STRING" id="5762.D2VD13"/>
<dbReference type="Gene3D" id="3.30.1490.70">
    <property type="match status" value="1"/>
</dbReference>
<dbReference type="AlphaFoldDB" id="D2VD13"/>
<dbReference type="GO" id="GO:0006281">
    <property type="term" value="P:DNA repair"/>
    <property type="evidence" value="ECO:0007669"/>
    <property type="project" value="InterPro"/>
</dbReference>
<feature type="domain" description="ATP-dependent DNA ligase family profile" evidence="6">
    <location>
        <begin position="473"/>
        <end position="602"/>
    </location>
</feature>
<evidence type="ECO:0000259" key="6">
    <source>
        <dbReference type="PROSITE" id="PS50160"/>
    </source>
</evidence>
<evidence type="ECO:0000256" key="4">
    <source>
        <dbReference type="ARBA" id="ARBA00041666"/>
    </source>
</evidence>
<reference evidence="7 8" key="1">
    <citation type="journal article" date="2010" name="Cell">
        <title>The genome of Naegleria gruberi illuminates early eukaryotic versatility.</title>
        <authorList>
            <person name="Fritz-Laylin L.K."/>
            <person name="Prochnik S.E."/>
            <person name="Ginger M.L."/>
            <person name="Dacks J.B."/>
            <person name="Carpenter M.L."/>
            <person name="Field M.C."/>
            <person name="Kuo A."/>
            <person name="Paredez A."/>
            <person name="Chapman J."/>
            <person name="Pham J."/>
            <person name="Shu S."/>
            <person name="Neupane R."/>
            <person name="Cipriano M."/>
            <person name="Mancuso J."/>
            <person name="Tu H."/>
            <person name="Salamov A."/>
            <person name="Lindquist E."/>
            <person name="Shapiro H."/>
            <person name="Lucas S."/>
            <person name="Grigoriev I.V."/>
            <person name="Cande W.Z."/>
            <person name="Fulton C."/>
            <person name="Rokhsar D.S."/>
            <person name="Dawson S.C."/>
        </authorList>
    </citation>
    <scope>NUCLEOTIDE SEQUENCE [LARGE SCALE GENOMIC DNA]</scope>
    <source>
        <strain evidence="7 8">NEG-M</strain>
    </source>
</reference>
<dbReference type="VEuPathDB" id="AmoebaDB:NAEGRDRAFT_66871"/>
<dbReference type="eggNOG" id="KOG0967">
    <property type="taxonomic scope" value="Eukaryota"/>
</dbReference>
<keyword evidence="2" id="KW-0436">Ligase</keyword>
<organism evidence="8">
    <name type="scientific">Naegleria gruberi</name>
    <name type="common">Amoeba</name>
    <dbReference type="NCBI Taxonomy" id="5762"/>
    <lineage>
        <taxon>Eukaryota</taxon>
        <taxon>Discoba</taxon>
        <taxon>Heterolobosea</taxon>
        <taxon>Tetramitia</taxon>
        <taxon>Eutetramitia</taxon>
        <taxon>Vahlkampfiidae</taxon>
        <taxon>Naegleria</taxon>
    </lineage>
</organism>
<evidence type="ECO:0000256" key="5">
    <source>
        <dbReference type="RuleBase" id="RU004196"/>
    </source>
</evidence>
<dbReference type="GO" id="GO:0006310">
    <property type="term" value="P:DNA recombination"/>
    <property type="evidence" value="ECO:0007669"/>
    <property type="project" value="InterPro"/>
</dbReference>
<accession>D2VD13</accession>
<dbReference type="GeneID" id="8850378"/>
<protein>
    <recommendedName>
        <fullName evidence="3">DNA ligase 1</fullName>
    </recommendedName>
    <alternativeName>
        <fullName evidence="4">DNA ligase I</fullName>
    </alternativeName>
</protein>
<evidence type="ECO:0000256" key="1">
    <source>
        <dbReference type="ARBA" id="ARBA00007572"/>
    </source>
</evidence>
<evidence type="ECO:0000256" key="2">
    <source>
        <dbReference type="ARBA" id="ARBA00022598"/>
    </source>
</evidence>
<dbReference type="GO" id="GO:0071897">
    <property type="term" value="P:DNA biosynthetic process"/>
    <property type="evidence" value="ECO:0007669"/>
    <property type="project" value="InterPro"/>
</dbReference>
<dbReference type="InterPro" id="IPR050191">
    <property type="entry name" value="ATP-dep_DNA_ligase"/>
</dbReference>
<dbReference type="InterPro" id="IPR000977">
    <property type="entry name" value="DNA_ligase_ATP-dep"/>
</dbReference>
<dbReference type="OMA" id="VANNNDY"/>
<gene>
    <name evidence="7" type="ORF">NAEGRDRAFT_66871</name>
</gene>
<dbReference type="PANTHER" id="PTHR45674">
    <property type="entry name" value="DNA LIGASE 1/3 FAMILY MEMBER"/>
    <property type="match status" value="1"/>
</dbReference>
<evidence type="ECO:0000313" key="7">
    <source>
        <dbReference type="EMBL" id="EFC45155.1"/>
    </source>
</evidence>
<dbReference type="Gene3D" id="3.30.470.30">
    <property type="entry name" value="DNA ligase/mRNA capping enzyme"/>
    <property type="match status" value="1"/>
</dbReference>
<dbReference type="RefSeq" id="XP_002677899.1">
    <property type="nucleotide sequence ID" value="XM_002677853.1"/>
</dbReference>
<evidence type="ECO:0000256" key="3">
    <source>
        <dbReference type="ARBA" id="ARBA00041131"/>
    </source>
</evidence>
<dbReference type="InParanoid" id="D2VD13"/>
<dbReference type="GO" id="GO:0006273">
    <property type="term" value="P:lagging strand elongation"/>
    <property type="evidence" value="ECO:0007669"/>
    <property type="project" value="TreeGrafter"/>
</dbReference>
<dbReference type="OrthoDB" id="10262119at2759"/>
<keyword evidence="8" id="KW-1185">Reference proteome</keyword>
<dbReference type="GO" id="GO:0003910">
    <property type="term" value="F:DNA ligase (ATP) activity"/>
    <property type="evidence" value="ECO:0007669"/>
    <property type="project" value="InterPro"/>
</dbReference>
<dbReference type="Pfam" id="PF04679">
    <property type="entry name" value="DNA_ligase_A_C"/>
    <property type="match status" value="1"/>
</dbReference>
<sequence>MLHKVVHRSTKSLRHHIVGAGISSCTNLNVIPSHDNNSLLMINKGGNGITMKKSLGMINNQERNFSTLNIWRQQQQETSESNLADIETQYTKDVANNNDYFLSFAIVAGKFESGKPAVFVDFLSELIQKKDVEGLKMVYYLCTKEKLLEKGFKWVLSDEILLAAIYDIRSNLSLDEIKQIYSETSNNILETCNTLLRPVLTKQIQHITINGLERKFVTTFEVFDYLKKIANVSKQEKESIAKQKIHILSQLFSTLKSSHEMKLLMKIISSSSSSSLSGVKKKTFLKFLSEALEKSKLNNSAKLSVNQIADSISIYTKTKEVDLLFEELFTKNSLFNISNESSPQFQIGTVIPPMLAKPVKQLKENFLQHLKKSADETQLLCEYKYDGERLLLHYDATNKNLMSFSRNGKQSALLEDFPQEKEELIKSVLQCDKSFIIDCEYIILGKQSGKPLSFHEFQNRSSLASVSIPSIRAFDIIYFENGPIIESPLFERRLNLDSLVSSINNPTLSLSKGKLFNIANEKECIADVYEFMKDSLQDSCEGLMIKPVSTKYEFGKRGWFKLKKEYMPDGLYDTLDLIPIGGCKGVGKRIGLFGSYLMGVRNPKDGKIYSVCSVGTGLNNEMLETLTEEALEQYIPAPIATDPSALEEKYGIVVSKSVFKQVDCWFQPNLVWEIAGSDILSSSGSSSGYSIRFPRFIRKRDDKSVEDSTSLEQLSEMFIAQNSKNE</sequence>
<dbReference type="Pfam" id="PF01068">
    <property type="entry name" value="DNA_ligase_A_M"/>
    <property type="match status" value="1"/>
</dbReference>
<dbReference type="EMBL" id="GG738864">
    <property type="protein sequence ID" value="EFC45155.1"/>
    <property type="molecule type" value="Genomic_DNA"/>
</dbReference>
<proteinExistence type="inferred from homology"/>
<dbReference type="Proteomes" id="UP000006671">
    <property type="component" value="Unassembled WGS sequence"/>
</dbReference>
<dbReference type="SUPFAM" id="SSF50249">
    <property type="entry name" value="Nucleic acid-binding proteins"/>
    <property type="match status" value="1"/>
</dbReference>
<dbReference type="InterPro" id="IPR012310">
    <property type="entry name" value="DNA_ligase_ATP-dep_cent"/>
</dbReference>
<dbReference type="InterPro" id="IPR012309">
    <property type="entry name" value="DNA_ligase_ATP-dep_C"/>
</dbReference>
<dbReference type="NCBIfam" id="TIGR00574">
    <property type="entry name" value="dnl1"/>
    <property type="match status" value="1"/>
</dbReference>